<organism evidence="2 3">
    <name type="scientific">Paragonimus skrjabini miyazakii</name>
    <dbReference type="NCBI Taxonomy" id="59628"/>
    <lineage>
        <taxon>Eukaryota</taxon>
        <taxon>Metazoa</taxon>
        <taxon>Spiralia</taxon>
        <taxon>Lophotrochozoa</taxon>
        <taxon>Platyhelminthes</taxon>
        <taxon>Trematoda</taxon>
        <taxon>Digenea</taxon>
        <taxon>Plagiorchiida</taxon>
        <taxon>Troglotremata</taxon>
        <taxon>Troglotrematidae</taxon>
        <taxon>Paragonimus</taxon>
    </lineage>
</organism>
<dbReference type="EMBL" id="JTDE01000737">
    <property type="protein sequence ID" value="KAF7260467.1"/>
    <property type="molecule type" value="Genomic_DNA"/>
</dbReference>
<evidence type="ECO:0000313" key="2">
    <source>
        <dbReference type="EMBL" id="KAF7260467.1"/>
    </source>
</evidence>
<evidence type="ECO:0000313" key="3">
    <source>
        <dbReference type="Proteomes" id="UP000822476"/>
    </source>
</evidence>
<sequence length="472" mass="53165">MHFSLWFHFLVQQSSSVYSHIGSQSTLNELPPKLYEKFSSATTPTFPFGEFPTSNNHVSQVMRPIPMYLLPTQIQPISKQYPVTAQPFLTPLPNQRSRILYNDQTVPVLNNQLNQGYPIGNGCALNMDLNLTTLLSQNSYPSGFFYRTLPNKNQCGSVKLSTEQRRLLLSGLTNTVIPNRDQTNFPQWTTVYPEGSEQGGMPTDGNPLKKRGLCPSQSLSDMSECLSHIQKSIDKQSIKEFVYHQSTNLGANSDYKNDTEAAVNNFVKSPEIQVSEEYKLNSDYYRHSSVVGELQQATSLDRRSQNLGSSFADSGVDMQGPINVELLDMCVPYDRKEIRKPYQPEVDEVKCSAVPSTTDYLNDKRRHTNYKSQKQTKLHQRETVLREKSNENVSKQNVRTTTKVDSGALTKTGLLHSDQKGNVNFSQKMLNHTRKVPPKSGVIRANETSFVTEDYPEGVNTKLLDGTVITTD</sequence>
<feature type="chain" id="PRO_5035920945" evidence="1">
    <location>
        <begin position="17"/>
        <end position="472"/>
    </location>
</feature>
<protein>
    <submittedName>
        <fullName evidence="2">Uncharacterized protein</fullName>
    </submittedName>
</protein>
<comment type="caution">
    <text evidence="2">The sequence shown here is derived from an EMBL/GenBank/DDBJ whole genome shotgun (WGS) entry which is preliminary data.</text>
</comment>
<proteinExistence type="predicted"/>
<keyword evidence="3" id="KW-1185">Reference proteome</keyword>
<dbReference type="OrthoDB" id="6255600at2759"/>
<dbReference type="AlphaFoldDB" id="A0A8S9ZAP9"/>
<gene>
    <name evidence="2" type="ORF">EG68_02138</name>
</gene>
<reference evidence="2" key="1">
    <citation type="submission" date="2019-07" db="EMBL/GenBank/DDBJ databases">
        <title>Annotation for the trematode Paragonimus miyazaki's.</title>
        <authorList>
            <person name="Choi Y.-J."/>
        </authorList>
    </citation>
    <scope>NUCLEOTIDE SEQUENCE</scope>
    <source>
        <strain evidence="2">Japan</strain>
    </source>
</reference>
<accession>A0A8S9ZAP9</accession>
<keyword evidence="1" id="KW-0732">Signal</keyword>
<evidence type="ECO:0000256" key="1">
    <source>
        <dbReference type="SAM" id="SignalP"/>
    </source>
</evidence>
<feature type="signal peptide" evidence="1">
    <location>
        <begin position="1"/>
        <end position="16"/>
    </location>
</feature>
<name>A0A8S9ZAP9_9TREM</name>
<dbReference type="Proteomes" id="UP000822476">
    <property type="component" value="Unassembled WGS sequence"/>
</dbReference>